<evidence type="ECO:0000256" key="6">
    <source>
        <dbReference type="SAM" id="Phobius"/>
    </source>
</evidence>
<dbReference type="SUPFAM" id="SSF50022">
    <property type="entry name" value="ISP domain"/>
    <property type="match status" value="1"/>
</dbReference>
<keyword evidence="9" id="KW-1185">Reference proteome</keyword>
<dbReference type="Gene3D" id="3.90.380.10">
    <property type="entry name" value="Naphthalene 1,2-dioxygenase Alpha Subunit, Chain A, domain 1"/>
    <property type="match status" value="1"/>
</dbReference>
<dbReference type="InterPro" id="IPR017941">
    <property type="entry name" value="Rieske_2Fe-2S"/>
</dbReference>
<dbReference type="GO" id="GO:0046872">
    <property type="term" value="F:metal ion binding"/>
    <property type="evidence" value="ECO:0007669"/>
    <property type="project" value="UniProtKB-KW"/>
</dbReference>
<evidence type="ECO:0000313" key="9">
    <source>
        <dbReference type="Proteomes" id="UP000007796"/>
    </source>
</evidence>
<evidence type="ECO:0000259" key="7">
    <source>
        <dbReference type="PROSITE" id="PS51296"/>
    </source>
</evidence>
<evidence type="ECO:0000256" key="4">
    <source>
        <dbReference type="ARBA" id="ARBA00023004"/>
    </source>
</evidence>
<sequence length="365" mass="40471">MLAPIDFVSPHTAIFLFLTLPIAALCLVVRSTLGGHRSRRILPSTSLESLGMDMDKEVVGPESALPRGWPQTWICVGHRGRFVKSGDYLALDLAGFRIFLILSKDGVVRAFHNVCRHRAFPITRKTSGTSTVLACQYHGWTYNTLGQLTNAPHFDQLPGFAKSPNGLFAIHTKTDSRGFVHVNLSGSLEAGDSKVEDAEITGRPVHINGCARLIYSWEGKGQFNWKIVGGASPRATFVNVPARGLLAQALAACGLVSTTTGQLQFFPLTTVHTKVGSPFWYQIVYSPESPQKTTVRCDVYTTQKTDPLWRFEDEAKFHLENHLQLMLKSYENTYSELSNFVPNSPRDGRSLLCQAITCTNTKLEW</sequence>
<dbReference type="STRING" id="655863.F0XEU6"/>
<dbReference type="Proteomes" id="UP000007796">
    <property type="component" value="Unassembled WGS sequence"/>
</dbReference>
<protein>
    <submittedName>
        <fullName evidence="8">Iron-sulfur cluster-binding protein</fullName>
    </submittedName>
</protein>
<dbReference type="GO" id="GO:0051537">
    <property type="term" value="F:2 iron, 2 sulfur cluster binding"/>
    <property type="evidence" value="ECO:0007669"/>
    <property type="project" value="UniProtKB-KW"/>
</dbReference>
<feature type="transmembrane region" description="Helical" evidence="6">
    <location>
        <begin position="12"/>
        <end position="33"/>
    </location>
</feature>
<dbReference type="GeneID" id="25974086"/>
<dbReference type="Pfam" id="PF00355">
    <property type="entry name" value="Rieske"/>
    <property type="match status" value="1"/>
</dbReference>
<keyword evidence="6" id="KW-0812">Transmembrane</keyword>
<evidence type="ECO:0000256" key="1">
    <source>
        <dbReference type="ARBA" id="ARBA00022714"/>
    </source>
</evidence>
<gene>
    <name evidence="8" type="ORF">CMQ_1230</name>
</gene>
<dbReference type="PRINTS" id="PR00090">
    <property type="entry name" value="RNGDIOXGNASE"/>
</dbReference>
<keyword evidence="6" id="KW-1133">Transmembrane helix</keyword>
<dbReference type="InParanoid" id="F0XEU6"/>
<dbReference type="PANTHER" id="PTHR43756:SF6">
    <property type="entry name" value="CLUSTER-BINDING PROTEIN, PUTATIVE (AFU_ORTHOLOGUE AFUA_6G03920)-RELATED"/>
    <property type="match status" value="1"/>
</dbReference>
<dbReference type="InterPro" id="IPR036922">
    <property type="entry name" value="Rieske_2Fe-2S_sf"/>
</dbReference>
<keyword evidence="6" id="KW-0472">Membrane</keyword>
<evidence type="ECO:0000256" key="5">
    <source>
        <dbReference type="ARBA" id="ARBA00023014"/>
    </source>
</evidence>
<keyword evidence="4" id="KW-0408">Iron</keyword>
<dbReference type="HOGENOM" id="CLU_758755_0_0_1"/>
<feature type="domain" description="Rieske" evidence="7">
    <location>
        <begin position="73"/>
        <end position="160"/>
    </location>
</feature>
<dbReference type="PROSITE" id="PS51296">
    <property type="entry name" value="RIESKE"/>
    <property type="match status" value="1"/>
</dbReference>
<dbReference type="PANTHER" id="PTHR43756">
    <property type="entry name" value="CHOLINE MONOOXYGENASE, CHLOROPLASTIC"/>
    <property type="match status" value="1"/>
</dbReference>
<name>F0XEU6_GROCL</name>
<organism evidence="9">
    <name type="scientific">Grosmannia clavigera (strain kw1407 / UAMH 11150)</name>
    <name type="common">Blue stain fungus</name>
    <name type="synonym">Graphiocladiella clavigera</name>
    <dbReference type="NCBI Taxonomy" id="655863"/>
    <lineage>
        <taxon>Eukaryota</taxon>
        <taxon>Fungi</taxon>
        <taxon>Dikarya</taxon>
        <taxon>Ascomycota</taxon>
        <taxon>Pezizomycotina</taxon>
        <taxon>Sordariomycetes</taxon>
        <taxon>Sordariomycetidae</taxon>
        <taxon>Ophiostomatales</taxon>
        <taxon>Ophiostomataceae</taxon>
        <taxon>Leptographium</taxon>
    </lineage>
</organism>
<reference evidence="8 9" key="1">
    <citation type="journal article" date="2011" name="Proc. Natl. Acad. Sci. U.S.A.">
        <title>Genome and transcriptome analyses of the mountain pine beetle-fungal symbiont Grosmannia clavigera, a lodgepole pine pathogen.</title>
        <authorList>
            <person name="DiGuistini S."/>
            <person name="Wang Y."/>
            <person name="Liao N.Y."/>
            <person name="Taylor G."/>
            <person name="Tanguay P."/>
            <person name="Feau N."/>
            <person name="Henrissat B."/>
            <person name="Chan S.K."/>
            <person name="Hesse-Orce U."/>
            <person name="Alamouti S.M."/>
            <person name="Tsui C.K.M."/>
            <person name="Docking R.T."/>
            <person name="Levasseur A."/>
            <person name="Haridas S."/>
            <person name="Robertson G."/>
            <person name="Birol I."/>
            <person name="Holt R.A."/>
            <person name="Marra M.A."/>
            <person name="Hamelin R.C."/>
            <person name="Hirst M."/>
            <person name="Jones S.J.M."/>
            <person name="Bohlmann J."/>
            <person name="Breuil C."/>
        </authorList>
    </citation>
    <scope>NUCLEOTIDE SEQUENCE [LARGE SCALE GENOMIC DNA]</scope>
    <source>
        <strain evidence="9">kw1407 / UAMH 11150</strain>
    </source>
</reference>
<dbReference type="GO" id="GO:0016491">
    <property type="term" value="F:oxidoreductase activity"/>
    <property type="evidence" value="ECO:0007669"/>
    <property type="project" value="UniProtKB-KW"/>
</dbReference>
<keyword evidence="5" id="KW-0411">Iron-sulfur</keyword>
<accession>F0XEU6</accession>
<evidence type="ECO:0000256" key="2">
    <source>
        <dbReference type="ARBA" id="ARBA00022723"/>
    </source>
</evidence>
<dbReference type="InterPro" id="IPR001663">
    <property type="entry name" value="Rng_hydr_dOase-A"/>
</dbReference>
<evidence type="ECO:0000313" key="8">
    <source>
        <dbReference type="EMBL" id="EFX04302.1"/>
    </source>
</evidence>
<keyword evidence="2" id="KW-0479">Metal-binding</keyword>
<proteinExistence type="predicted"/>
<dbReference type="AlphaFoldDB" id="F0XEU6"/>
<dbReference type="EMBL" id="GL629765">
    <property type="protein sequence ID" value="EFX04302.1"/>
    <property type="molecule type" value="Genomic_DNA"/>
</dbReference>
<dbReference type="CDD" id="cd03469">
    <property type="entry name" value="Rieske_RO_Alpha_N"/>
    <property type="match status" value="1"/>
</dbReference>
<evidence type="ECO:0000256" key="3">
    <source>
        <dbReference type="ARBA" id="ARBA00023002"/>
    </source>
</evidence>
<dbReference type="RefSeq" id="XP_014173784.1">
    <property type="nucleotide sequence ID" value="XM_014318309.1"/>
</dbReference>
<keyword evidence="1" id="KW-0001">2Fe-2S</keyword>
<dbReference type="eggNOG" id="ENOG502QQJW">
    <property type="taxonomic scope" value="Eukaryota"/>
</dbReference>
<dbReference type="Gene3D" id="2.102.10.10">
    <property type="entry name" value="Rieske [2Fe-2S] iron-sulphur domain"/>
    <property type="match status" value="1"/>
</dbReference>
<keyword evidence="3" id="KW-0560">Oxidoreductase</keyword>
<dbReference type="OrthoDB" id="426882at2759"/>